<dbReference type="InterPro" id="IPR012460">
    <property type="entry name" value="DUF1667"/>
</dbReference>
<gene>
    <name evidence="1" type="ORF">IAD16_04825</name>
</gene>
<accession>A0A9D1L857</accession>
<dbReference type="Proteomes" id="UP000824091">
    <property type="component" value="Unassembled WGS sequence"/>
</dbReference>
<dbReference type="PANTHER" id="PTHR39450">
    <property type="entry name" value="MOLYBDOPTERIN OXIDOREDUCTASE, 4FE-4S CLUSTER-BINDING SUBUNIT"/>
    <property type="match status" value="1"/>
</dbReference>
<dbReference type="InterPro" id="IPR036593">
    <property type="entry name" value="CPE0013-like_sf"/>
</dbReference>
<evidence type="ECO:0000313" key="1">
    <source>
        <dbReference type="EMBL" id="HIU27680.1"/>
    </source>
</evidence>
<comment type="caution">
    <text evidence="1">The sequence shown here is derived from an EMBL/GenBank/DDBJ whole genome shotgun (WGS) entry which is preliminary data.</text>
</comment>
<proteinExistence type="predicted"/>
<reference evidence="1" key="2">
    <citation type="journal article" date="2021" name="PeerJ">
        <title>Extensive microbial diversity within the chicken gut microbiome revealed by metagenomics and culture.</title>
        <authorList>
            <person name="Gilroy R."/>
            <person name="Ravi A."/>
            <person name="Getino M."/>
            <person name="Pursley I."/>
            <person name="Horton D.L."/>
            <person name="Alikhan N.F."/>
            <person name="Baker D."/>
            <person name="Gharbi K."/>
            <person name="Hall N."/>
            <person name="Watson M."/>
            <person name="Adriaenssens E.M."/>
            <person name="Foster-Nyarko E."/>
            <person name="Jarju S."/>
            <person name="Secka A."/>
            <person name="Antonio M."/>
            <person name="Oren A."/>
            <person name="Chaudhuri R.R."/>
            <person name="La Ragione R."/>
            <person name="Hildebrand F."/>
            <person name="Pallen M.J."/>
        </authorList>
    </citation>
    <scope>NUCLEOTIDE SEQUENCE</scope>
    <source>
        <strain evidence="1">11300</strain>
    </source>
</reference>
<protein>
    <submittedName>
        <fullName evidence="1">DUF1667 domain-containing protein</fullName>
    </submittedName>
</protein>
<evidence type="ECO:0000313" key="2">
    <source>
        <dbReference type="Proteomes" id="UP000824091"/>
    </source>
</evidence>
<dbReference type="Gene3D" id="3.10.530.10">
    <property type="entry name" value="CPE0013-like"/>
    <property type="match status" value="1"/>
</dbReference>
<reference evidence="1" key="1">
    <citation type="submission" date="2020-10" db="EMBL/GenBank/DDBJ databases">
        <authorList>
            <person name="Gilroy R."/>
        </authorList>
    </citation>
    <scope>NUCLEOTIDE SEQUENCE</scope>
    <source>
        <strain evidence="1">11300</strain>
    </source>
</reference>
<sequence length="129" mass="14319">MREMTCITCPNSCLLYVEQKEGKIIVTGNKCKRGEAFAAAELTHPMRTISSTVRTVYKDIPVLPVRVSEEIPKEKIFDVMKEINKVTIDHPVDIGDVIIPHVLGLSADVIAISDIQEDLIKKGASKDEQ</sequence>
<name>A0A9D1L857_9FIRM</name>
<dbReference type="Pfam" id="PF07892">
    <property type="entry name" value="DUF1667"/>
    <property type="match status" value="1"/>
</dbReference>
<organism evidence="1 2">
    <name type="scientific">Candidatus Fimisoma avicola</name>
    <dbReference type="NCBI Taxonomy" id="2840826"/>
    <lineage>
        <taxon>Bacteria</taxon>
        <taxon>Bacillati</taxon>
        <taxon>Bacillota</taxon>
        <taxon>Clostridia</taxon>
        <taxon>Eubacteriales</taxon>
        <taxon>Candidatus Fimisoma</taxon>
    </lineage>
</organism>
<dbReference type="EMBL" id="DVMO01000071">
    <property type="protein sequence ID" value="HIU27680.1"/>
    <property type="molecule type" value="Genomic_DNA"/>
</dbReference>
<dbReference type="AlphaFoldDB" id="A0A9D1L857"/>
<dbReference type="PANTHER" id="PTHR39450:SF1">
    <property type="entry name" value="DUF1667 DOMAIN-CONTAINING PROTEIN"/>
    <property type="match status" value="1"/>
</dbReference>
<dbReference type="SUPFAM" id="SSF160148">
    <property type="entry name" value="CPE0013-like"/>
    <property type="match status" value="1"/>
</dbReference>